<dbReference type="Pfam" id="PF04397">
    <property type="entry name" value="LytTR"/>
    <property type="match status" value="1"/>
</dbReference>
<dbReference type="RefSeq" id="WP_212963421.1">
    <property type="nucleotide sequence ID" value="NZ_BOQT01000010.1"/>
</dbReference>
<evidence type="ECO:0000313" key="3">
    <source>
        <dbReference type="Proteomes" id="UP000680279"/>
    </source>
</evidence>
<reference evidence="2 3" key="1">
    <citation type="submission" date="2021-03" db="EMBL/GenBank/DDBJ databases">
        <title>Antimicrobial resistance genes in bacteria isolated from Japanese honey, and their potential for conferring macrolide and lincosamide resistance in the American foulbrood pathogen Paenibacillus larvae.</title>
        <authorList>
            <person name="Okamoto M."/>
            <person name="Kumagai M."/>
            <person name="Kanamori H."/>
            <person name="Takamatsu D."/>
        </authorList>
    </citation>
    <scope>NUCLEOTIDE SEQUENCE [LARGE SCALE GENOMIC DNA]</scope>
    <source>
        <strain evidence="2 3">J1TS3</strain>
    </source>
</reference>
<dbReference type="Gene3D" id="2.40.50.1020">
    <property type="entry name" value="LytTr DNA-binding domain"/>
    <property type="match status" value="1"/>
</dbReference>
<dbReference type="Proteomes" id="UP000680279">
    <property type="component" value="Unassembled WGS sequence"/>
</dbReference>
<feature type="domain" description="HTH LytTR-type" evidence="1">
    <location>
        <begin position="43"/>
        <end position="147"/>
    </location>
</feature>
<organism evidence="2 3">
    <name type="scientific">Siminovitchia fordii</name>
    <dbReference type="NCBI Taxonomy" id="254759"/>
    <lineage>
        <taxon>Bacteria</taxon>
        <taxon>Bacillati</taxon>
        <taxon>Bacillota</taxon>
        <taxon>Bacilli</taxon>
        <taxon>Bacillales</taxon>
        <taxon>Bacillaceae</taxon>
        <taxon>Siminovitchia</taxon>
    </lineage>
</organism>
<dbReference type="PANTHER" id="PTHR37299">
    <property type="entry name" value="TRANSCRIPTIONAL REGULATOR-RELATED"/>
    <property type="match status" value="1"/>
</dbReference>
<protein>
    <recommendedName>
        <fullName evidence="1">HTH LytTR-type domain-containing protein</fullName>
    </recommendedName>
</protein>
<evidence type="ECO:0000313" key="2">
    <source>
        <dbReference type="EMBL" id="GIN21669.1"/>
    </source>
</evidence>
<gene>
    <name evidence="2" type="ORF">J1TS3_28030</name>
</gene>
<comment type="caution">
    <text evidence="2">The sequence shown here is derived from an EMBL/GenBank/DDBJ whole genome shotgun (WGS) entry which is preliminary data.</text>
</comment>
<proteinExistence type="predicted"/>
<dbReference type="InterPro" id="IPR007492">
    <property type="entry name" value="LytTR_DNA-bd_dom"/>
</dbReference>
<name>A0ABQ4K7E5_9BACI</name>
<dbReference type="PANTHER" id="PTHR37299:SF4">
    <property type="entry name" value="TRANSCRIPTIONAL REGULATOR"/>
    <property type="match status" value="1"/>
</dbReference>
<dbReference type="EMBL" id="BOQT01000010">
    <property type="protein sequence ID" value="GIN21669.1"/>
    <property type="molecule type" value="Genomic_DNA"/>
</dbReference>
<dbReference type="InterPro" id="IPR046947">
    <property type="entry name" value="LytR-like"/>
</dbReference>
<accession>A0ABQ4K7E5</accession>
<evidence type="ECO:0000259" key="1">
    <source>
        <dbReference type="PROSITE" id="PS50930"/>
    </source>
</evidence>
<dbReference type="SMART" id="SM00850">
    <property type="entry name" value="LytTR"/>
    <property type="match status" value="1"/>
</dbReference>
<dbReference type="PROSITE" id="PS50930">
    <property type="entry name" value="HTH_LYTTR"/>
    <property type="match status" value="1"/>
</dbReference>
<keyword evidence="3" id="KW-1185">Reference proteome</keyword>
<sequence length="148" mass="17684">MKVHLNIDPGVEEDEIVISIKEMNTKVEKILSIINEDDANEFIPLQREERIYLMEPKEVSHVFSEDNKCFAFKGKEKYRYKETLKQFEERYNHHDFIRISKYCLANITWMEYFEATFGGSLVVVFKNGEKEIVSRKYAKELKKSLFKE</sequence>